<accession>A0AAV4QG86</accession>
<sequence length="81" mass="9045">MPDPMWRNPHILNPHLCGFKTTEELCRSSHSSSWSTCSPKEILILSSDSTSTITAFFSNVELVVSTASLSPDHRKTLITRL</sequence>
<protein>
    <submittedName>
        <fullName evidence="1">Uncharacterized protein</fullName>
    </submittedName>
</protein>
<organism evidence="1 2">
    <name type="scientific">Caerostris darwini</name>
    <dbReference type="NCBI Taxonomy" id="1538125"/>
    <lineage>
        <taxon>Eukaryota</taxon>
        <taxon>Metazoa</taxon>
        <taxon>Ecdysozoa</taxon>
        <taxon>Arthropoda</taxon>
        <taxon>Chelicerata</taxon>
        <taxon>Arachnida</taxon>
        <taxon>Araneae</taxon>
        <taxon>Araneomorphae</taxon>
        <taxon>Entelegynae</taxon>
        <taxon>Araneoidea</taxon>
        <taxon>Araneidae</taxon>
        <taxon>Caerostris</taxon>
    </lineage>
</organism>
<reference evidence="1 2" key="1">
    <citation type="submission" date="2021-06" db="EMBL/GenBank/DDBJ databases">
        <title>Caerostris darwini draft genome.</title>
        <authorList>
            <person name="Kono N."/>
            <person name="Arakawa K."/>
        </authorList>
    </citation>
    <scope>NUCLEOTIDE SEQUENCE [LARGE SCALE GENOMIC DNA]</scope>
</reference>
<dbReference type="AlphaFoldDB" id="A0AAV4QG86"/>
<dbReference type="EMBL" id="BPLQ01004331">
    <property type="protein sequence ID" value="GIY07299.1"/>
    <property type="molecule type" value="Genomic_DNA"/>
</dbReference>
<comment type="caution">
    <text evidence="1">The sequence shown here is derived from an EMBL/GenBank/DDBJ whole genome shotgun (WGS) entry which is preliminary data.</text>
</comment>
<keyword evidence="2" id="KW-1185">Reference proteome</keyword>
<gene>
    <name evidence="1" type="ORF">CDAR_20531</name>
</gene>
<evidence type="ECO:0000313" key="1">
    <source>
        <dbReference type="EMBL" id="GIY07299.1"/>
    </source>
</evidence>
<evidence type="ECO:0000313" key="2">
    <source>
        <dbReference type="Proteomes" id="UP001054837"/>
    </source>
</evidence>
<name>A0AAV4QG86_9ARAC</name>
<dbReference type="Proteomes" id="UP001054837">
    <property type="component" value="Unassembled WGS sequence"/>
</dbReference>
<proteinExistence type="predicted"/>